<proteinExistence type="inferred from homology"/>
<feature type="transmembrane region" description="Helical" evidence="7">
    <location>
        <begin position="207"/>
        <end position="227"/>
    </location>
</feature>
<feature type="transmembrane region" description="Helical" evidence="7">
    <location>
        <begin position="112"/>
        <end position="134"/>
    </location>
</feature>
<dbReference type="InterPro" id="IPR018383">
    <property type="entry name" value="UPF0324_pro"/>
</dbReference>
<dbReference type="KEGG" id="mph:MLP_21650"/>
<dbReference type="PANTHER" id="PTHR30106:SF2">
    <property type="entry name" value="UPF0324 INNER MEMBRANE PROTEIN YEIH"/>
    <property type="match status" value="1"/>
</dbReference>
<sequence length="354" mass="35659">MTAQLSEPKPVAQPAAPSSVASRLPGLVLCAIAAVVGLGVTKLVPAASPLLVAIILGVLAANLHFLPPSRPGHLGLLRDHLRPGLAFASRPLLRVGVALLGLQLALTDVAALGPGMLVVIVAVVTIGITATMALGKLLKIGRTQRLLIACGFSICGAAAVAAVEGVEDADETEVATAVGLVVVFGTLMIPTIPLLGRVLGLTELQTGLWAGASIHEVAQVVAAGGVIGATALGAAVVVKLGRVLMLAPVLAVLSVRKRRMLGDAADIKRPPLVPIFVLGFIALVLVRTTGVVPAEVVGGAKVVQTVLLAMAMFALGCGVRLAQVRSMGIRPMVLAAASTVIVVTTGLTGVLLVS</sequence>
<dbReference type="HOGENOM" id="CLU_033541_1_1_11"/>
<comment type="subcellular location">
    <subcellularLocation>
        <location evidence="1">Cell membrane</location>
        <topology evidence="1">Multi-pass membrane protein</topology>
    </subcellularLocation>
</comment>
<keyword evidence="3" id="KW-1003">Cell membrane</keyword>
<evidence type="ECO:0000256" key="3">
    <source>
        <dbReference type="ARBA" id="ARBA00022475"/>
    </source>
</evidence>
<evidence type="ECO:0000256" key="5">
    <source>
        <dbReference type="ARBA" id="ARBA00022989"/>
    </source>
</evidence>
<keyword evidence="9" id="KW-1185">Reference proteome</keyword>
<feature type="transmembrane region" description="Helical" evidence="7">
    <location>
        <begin position="146"/>
        <end position="163"/>
    </location>
</feature>
<dbReference type="Pfam" id="PF03601">
    <property type="entry name" value="Cons_hypoth698"/>
    <property type="match status" value="1"/>
</dbReference>
<protein>
    <recommendedName>
        <fullName evidence="10">Sulfate exporter family transporter</fullName>
    </recommendedName>
</protein>
<accession>F5XE06</accession>
<keyword evidence="6 7" id="KW-0472">Membrane</keyword>
<evidence type="ECO:0000256" key="6">
    <source>
        <dbReference type="ARBA" id="ARBA00023136"/>
    </source>
</evidence>
<dbReference type="OrthoDB" id="9766798at2"/>
<feature type="transmembrane region" description="Helical" evidence="7">
    <location>
        <begin position="20"/>
        <end position="40"/>
    </location>
</feature>
<dbReference type="PANTHER" id="PTHR30106">
    <property type="entry name" value="INNER MEMBRANE PROTEIN YEIH-RELATED"/>
    <property type="match status" value="1"/>
</dbReference>
<feature type="transmembrane region" description="Helical" evidence="7">
    <location>
        <begin position="302"/>
        <end position="321"/>
    </location>
</feature>
<name>F5XE06_MICPN</name>
<keyword evidence="5 7" id="KW-1133">Transmembrane helix</keyword>
<evidence type="ECO:0000313" key="8">
    <source>
        <dbReference type="EMBL" id="BAK35179.1"/>
    </source>
</evidence>
<dbReference type="Proteomes" id="UP000007947">
    <property type="component" value="Chromosome"/>
</dbReference>
<dbReference type="AlphaFoldDB" id="F5XE06"/>
<dbReference type="EMBL" id="AP012204">
    <property type="protein sequence ID" value="BAK35179.1"/>
    <property type="molecule type" value="Genomic_DNA"/>
</dbReference>
<evidence type="ECO:0000256" key="2">
    <source>
        <dbReference type="ARBA" id="ARBA00007977"/>
    </source>
</evidence>
<keyword evidence="4 7" id="KW-0812">Transmembrane</keyword>
<evidence type="ECO:0008006" key="10">
    <source>
        <dbReference type="Google" id="ProtNLM"/>
    </source>
</evidence>
<reference evidence="8 9" key="1">
    <citation type="submission" date="2011-05" db="EMBL/GenBank/DDBJ databases">
        <title>Whole genome sequence of Microlunatus phosphovorus NM-1.</title>
        <authorList>
            <person name="Hosoyama A."/>
            <person name="Sasaki K."/>
            <person name="Harada T."/>
            <person name="Igarashi R."/>
            <person name="Kawakoshi A."/>
            <person name="Sasagawa M."/>
            <person name="Fukada J."/>
            <person name="Nakamura S."/>
            <person name="Katano Y."/>
            <person name="Hanada S."/>
            <person name="Kamagata Y."/>
            <person name="Nakamura N."/>
            <person name="Yamazaki S."/>
            <person name="Fujita N."/>
        </authorList>
    </citation>
    <scope>NUCLEOTIDE SEQUENCE [LARGE SCALE GENOMIC DNA]</scope>
    <source>
        <strain evidence="9">ATCC 700054 / DSM 10555 / JCM 9379 / NBRC 101784 / NCIMB 13414 / VKM Ac-1990 / NM-1</strain>
    </source>
</reference>
<evidence type="ECO:0000313" key="9">
    <source>
        <dbReference type="Proteomes" id="UP000007947"/>
    </source>
</evidence>
<evidence type="ECO:0000256" key="7">
    <source>
        <dbReference type="SAM" id="Phobius"/>
    </source>
</evidence>
<feature type="transmembrane region" description="Helical" evidence="7">
    <location>
        <begin position="272"/>
        <end position="290"/>
    </location>
</feature>
<comment type="similarity">
    <text evidence="2">Belongs to the UPF0324 family.</text>
</comment>
<evidence type="ECO:0000256" key="4">
    <source>
        <dbReference type="ARBA" id="ARBA00022692"/>
    </source>
</evidence>
<feature type="transmembrane region" description="Helical" evidence="7">
    <location>
        <begin position="333"/>
        <end position="353"/>
    </location>
</feature>
<feature type="transmembrane region" description="Helical" evidence="7">
    <location>
        <begin position="46"/>
        <end position="66"/>
    </location>
</feature>
<dbReference type="STRING" id="1032480.MLP_21650"/>
<dbReference type="RefSeq" id="WP_013863051.1">
    <property type="nucleotide sequence ID" value="NC_015635.1"/>
</dbReference>
<feature type="transmembrane region" description="Helical" evidence="7">
    <location>
        <begin position="233"/>
        <end position="252"/>
    </location>
</feature>
<dbReference type="eggNOG" id="COG2855">
    <property type="taxonomic scope" value="Bacteria"/>
</dbReference>
<organism evidence="8 9">
    <name type="scientific">Microlunatus phosphovorus (strain ATCC 700054 / DSM 10555 / JCM 9379 / NBRC 101784 / NCIMB 13414 / VKM Ac-1990 / NM-1)</name>
    <dbReference type="NCBI Taxonomy" id="1032480"/>
    <lineage>
        <taxon>Bacteria</taxon>
        <taxon>Bacillati</taxon>
        <taxon>Actinomycetota</taxon>
        <taxon>Actinomycetes</taxon>
        <taxon>Propionibacteriales</taxon>
        <taxon>Propionibacteriaceae</taxon>
        <taxon>Microlunatus</taxon>
    </lineage>
</organism>
<dbReference type="GO" id="GO:0005886">
    <property type="term" value="C:plasma membrane"/>
    <property type="evidence" value="ECO:0007669"/>
    <property type="project" value="UniProtKB-SubCell"/>
</dbReference>
<feature type="transmembrane region" description="Helical" evidence="7">
    <location>
        <begin position="175"/>
        <end position="195"/>
    </location>
</feature>
<evidence type="ECO:0000256" key="1">
    <source>
        <dbReference type="ARBA" id="ARBA00004651"/>
    </source>
</evidence>
<gene>
    <name evidence="8" type="ordered locus">MLP_21650</name>
</gene>